<dbReference type="Pfam" id="PF13270">
    <property type="entry name" value="CCDC28"/>
    <property type="match status" value="1"/>
</dbReference>
<dbReference type="InterPro" id="IPR025271">
    <property type="entry name" value="CCDC28"/>
</dbReference>
<feature type="region of interest" description="Disordered" evidence="1">
    <location>
        <begin position="1"/>
        <end position="21"/>
    </location>
</feature>
<proteinExistence type="predicted"/>
<accession>A0A7D9EG33</accession>
<name>A0A7D9EG33_PARCT</name>
<dbReference type="OrthoDB" id="9977011at2759"/>
<gene>
    <name evidence="2" type="ORF">PACLA_8A085473</name>
</gene>
<evidence type="ECO:0000313" key="2">
    <source>
        <dbReference type="EMBL" id="CAB4008309.1"/>
    </source>
</evidence>
<protein>
    <submittedName>
        <fullName evidence="2">Uncharacterized protein</fullName>
    </submittedName>
</protein>
<dbReference type="AlphaFoldDB" id="A0A7D9EG33"/>
<dbReference type="EMBL" id="CACRXK020006085">
    <property type="protein sequence ID" value="CAB4008309.1"/>
    <property type="molecule type" value="Genomic_DNA"/>
</dbReference>
<reference evidence="2" key="1">
    <citation type="submission" date="2020-04" db="EMBL/GenBank/DDBJ databases">
        <authorList>
            <person name="Alioto T."/>
            <person name="Alioto T."/>
            <person name="Gomez Garrido J."/>
        </authorList>
    </citation>
    <scope>NUCLEOTIDE SEQUENCE</scope>
    <source>
        <strain evidence="2">A484AB</strain>
    </source>
</reference>
<keyword evidence="3" id="KW-1185">Reference proteome</keyword>
<dbReference type="PANTHER" id="PTHR13400:SF4">
    <property type="entry name" value="COILED-COIL DOMAIN-CONTAINING PROTEIN 28A-LIKE PROTEIN"/>
    <property type="match status" value="1"/>
</dbReference>
<evidence type="ECO:0000313" key="3">
    <source>
        <dbReference type="Proteomes" id="UP001152795"/>
    </source>
</evidence>
<sequence>MAGEVSKGKEKRKLTRTDRSLAQGVLQQHSFLTDPSEVKKMEKDLLDLMKDFNEGKLHAFGNEYTLDKMDQIRESQECLAQLHFELDVEESHRKEHEEVGRNRNLERLMKDDDVQQCKMMGND</sequence>
<dbReference type="Proteomes" id="UP001152795">
    <property type="component" value="Unassembled WGS sequence"/>
</dbReference>
<dbReference type="PANTHER" id="PTHR13400">
    <property type="entry name" value="CHEMOKINE C-C MOTIF RECEPTOR 1"/>
    <property type="match status" value="1"/>
</dbReference>
<comment type="caution">
    <text evidence="2">The sequence shown here is derived from an EMBL/GenBank/DDBJ whole genome shotgun (WGS) entry which is preliminary data.</text>
</comment>
<organism evidence="2 3">
    <name type="scientific">Paramuricea clavata</name>
    <name type="common">Red gorgonian</name>
    <name type="synonym">Violescent sea-whip</name>
    <dbReference type="NCBI Taxonomy" id="317549"/>
    <lineage>
        <taxon>Eukaryota</taxon>
        <taxon>Metazoa</taxon>
        <taxon>Cnidaria</taxon>
        <taxon>Anthozoa</taxon>
        <taxon>Octocorallia</taxon>
        <taxon>Malacalcyonacea</taxon>
        <taxon>Plexauridae</taxon>
        <taxon>Paramuricea</taxon>
    </lineage>
</organism>
<evidence type="ECO:0000256" key="1">
    <source>
        <dbReference type="SAM" id="MobiDB-lite"/>
    </source>
</evidence>